<protein>
    <submittedName>
        <fullName evidence="2">Uncharacterized protein</fullName>
    </submittedName>
</protein>
<accession>B1KGZ5</accession>
<dbReference type="AlphaFoldDB" id="B1KGZ5"/>
<keyword evidence="1" id="KW-1133">Transmembrane helix</keyword>
<keyword evidence="1" id="KW-0812">Transmembrane</keyword>
<keyword evidence="1" id="KW-0472">Membrane</keyword>
<dbReference type="KEGG" id="swd:Swoo_4051"/>
<evidence type="ECO:0000313" key="3">
    <source>
        <dbReference type="Proteomes" id="UP000002168"/>
    </source>
</evidence>
<dbReference type="STRING" id="392500.Swoo_4051"/>
<organism evidence="2 3">
    <name type="scientific">Shewanella woodyi (strain ATCC 51908 / MS32)</name>
    <dbReference type="NCBI Taxonomy" id="392500"/>
    <lineage>
        <taxon>Bacteria</taxon>
        <taxon>Pseudomonadati</taxon>
        <taxon>Pseudomonadota</taxon>
        <taxon>Gammaproteobacteria</taxon>
        <taxon>Alteromonadales</taxon>
        <taxon>Shewanellaceae</taxon>
        <taxon>Shewanella</taxon>
    </lineage>
</organism>
<feature type="transmembrane region" description="Helical" evidence="1">
    <location>
        <begin position="21"/>
        <end position="44"/>
    </location>
</feature>
<name>B1KGZ5_SHEWM</name>
<evidence type="ECO:0000256" key="1">
    <source>
        <dbReference type="SAM" id="Phobius"/>
    </source>
</evidence>
<proteinExistence type="predicted"/>
<dbReference type="RefSeq" id="WP_012326636.1">
    <property type="nucleotide sequence ID" value="NC_010506.1"/>
</dbReference>
<dbReference type="EMBL" id="CP000961">
    <property type="protein sequence ID" value="ACA88307.1"/>
    <property type="molecule type" value="Genomic_DNA"/>
</dbReference>
<reference evidence="2 3" key="1">
    <citation type="submission" date="2008-02" db="EMBL/GenBank/DDBJ databases">
        <title>Complete sequence of Shewanella woodyi ATCC 51908.</title>
        <authorList>
            <consortium name="US DOE Joint Genome Institute"/>
            <person name="Copeland A."/>
            <person name="Lucas S."/>
            <person name="Lapidus A."/>
            <person name="Glavina del Rio T."/>
            <person name="Dalin E."/>
            <person name="Tice H."/>
            <person name="Bruce D."/>
            <person name="Goodwin L."/>
            <person name="Pitluck S."/>
            <person name="Sims D."/>
            <person name="Brettin T."/>
            <person name="Detter J.C."/>
            <person name="Han C."/>
            <person name="Kuske C.R."/>
            <person name="Schmutz J."/>
            <person name="Larimer F."/>
            <person name="Land M."/>
            <person name="Hauser L."/>
            <person name="Kyrpides N."/>
            <person name="Lykidis A."/>
            <person name="Zhao J.-S."/>
            <person name="Richardson P."/>
        </authorList>
    </citation>
    <scope>NUCLEOTIDE SEQUENCE [LARGE SCALE GENOMIC DNA]</scope>
    <source>
        <strain evidence="3">ATCC 51908 / MS32</strain>
    </source>
</reference>
<dbReference type="Proteomes" id="UP000002168">
    <property type="component" value="Chromosome"/>
</dbReference>
<dbReference type="HOGENOM" id="CLU_2131839_0_0_6"/>
<evidence type="ECO:0000313" key="2">
    <source>
        <dbReference type="EMBL" id="ACA88307.1"/>
    </source>
</evidence>
<gene>
    <name evidence="2" type="ordered locus">Swoo_4051</name>
</gene>
<sequence length="113" mass="12890">MSKFTLLKPLEWYMYGQGFILVGWLYVQIVLSPMAILSIASLIFIDIQGEDTSFTILYFASGIGFIAGLVWAERIRRTIGILTFHSFLLSTPEIEGWRDRDGKVISRQKPNKS</sequence>
<keyword evidence="3" id="KW-1185">Reference proteome</keyword>
<feature type="transmembrane region" description="Helical" evidence="1">
    <location>
        <begin position="56"/>
        <end position="72"/>
    </location>
</feature>